<evidence type="ECO:0000313" key="3">
    <source>
        <dbReference type="Proteomes" id="UP000002282"/>
    </source>
</evidence>
<organism evidence="2 3">
    <name type="scientific">Drosophila yakuba</name>
    <name type="common">Fruit fly</name>
    <dbReference type="NCBI Taxonomy" id="7245"/>
    <lineage>
        <taxon>Eukaryota</taxon>
        <taxon>Metazoa</taxon>
        <taxon>Ecdysozoa</taxon>
        <taxon>Arthropoda</taxon>
        <taxon>Hexapoda</taxon>
        <taxon>Insecta</taxon>
        <taxon>Pterygota</taxon>
        <taxon>Neoptera</taxon>
        <taxon>Endopterygota</taxon>
        <taxon>Diptera</taxon>
        <taxon>Brachycera</taxon>
        <taxon>Muscomorpha</taxon>
        <taxon>Ephydroidea</taxon>
        <taxon>Drosophilidae</taxon>
        <taxon>Drosophila</taxon>
        <taxon>Sophophora</taxon>
    </lineage>
</organism>
<dbReference type="AlphaFoldDB" id="B4PYC6"/>
<reference evidence="2 3" key="1">
    <citation type="journal article" date="2007" name="Nature">
        <title>Evolution of genes and genomes on the Drosophila phylogeny.</title>
        <authorList>
            <consortium name="Drosophila 12 Genomes Consortium"/>
            <person name="Clark A.G."/>
            <person name="Eisen M.B."/>
            <person name="Smith D.R."/>
            <person name="Bergman C.M."/>
            <person name="Oliver B."/>
            <person name="Markow T.A."/>
            <person name="Kaufman T.C."/>
            <person name="Kellis M."/>
            <person name="Gelbart W."/>
            <person name="Iyer V.N."/>
            <person name="Pollard D.A."/>
            <person name="Sackton T.B."/>
            <person name="Larracuente A.M."/>
            <person name="Singh N.D."/>
            <person name="Abad J.P."/>
            <person name="Abt D.N."/>
            <person name="Adryan B."/>
            <person name="Aguade M."/>
            <person name="Akashi H."/>
            <person name="Anderson W.W."/>
            <person name="Aquadro C.F."/>
            <person name="Ardell D.H."/>
            <person name="Arguello R."/>
            <person name="Artieri C.G."/>
            <person name="Barbash D.A."/>
            <person name="Barker D."/>
            <person name="Barsanti P."/>
            <person name="Batterham P."/>
            <person name="Batzoglou S."/>
            <person name="Begun D."/>
            <person name="Bhutkar A."/>
            <person name="Blanco E."/>
            <person name="Bosak S.A."/>
            <person name="Bradley R.K."/>
            <person name="Brand A.D."/>
            <person name="Brent M.R."/>
            <person name="Brooks A.N."/>
            <person name="Brown R.H."/>
            <person name="Butlin R.K."/>
            <person name="Caggese C."/>
            <person name="Calvi B.R."/>
            <person name="Bernardo de Carvalho A."/>
            <person name="Caspi A."/>
            <person name="Castrezana S."/>
            <person name="Celniker S.E."/>
            <person name="Chang J.L."/>
            <person name="Chapple C."/>
            <person name="Chatterji S."/>
            <person name="Chinwalla A."/>
            <person name="Civetta A."/>
            <person name="Clifton S.W."/>
            <person name="Comeron J.M."/>
            <person name="Costello J.C."/>
            <person name="Coyne J.A."/>
            <person name="Daub J."/>
            <person name="David R.G."/>
            <person name="Delcher A.L."/>
            <person name="Delehaunty K."/>
            <person name="Do C.B."/>
            <person name="Ebling H."/>
            <person name="Edwards K."/>
            <person name="Eickbush T."/>
            <person name="Evans J.D."/>
            <person name="Filipski A."/>
            <person name="Findeiss S."/>
            <person name="Freyhult E."/>
            <person name="Fulton L."/>
            <person name="Fulton R."/>
            <person name="Garcia A.C."/>
            <person name="Gardiner A."/>
            <person name="Garfield D.A."/>
            <person name="Garvin B.E."/>
            <person name="Gibson G."/>
            <person name="Gilbert D."/>
            <person name="Gnerre S."/>
            <person name="Godfrey J."/>
            <person name="Good R."/>
            <person name="Gotea V."/>
            <person name="Gravely B."/>
            <person name="Greenberg A.J."/>
            <person name="Griffiths-Jones S."/>
            <person name="Gross S."/>
            <person name="Guigo R."/>
            <person name="Gustafson E.A."/>
            <person name="Haerty W."/>
            <person name="Hahn M.W."/>
            <person name="Halligan D.L."/>
            <person name="Halpern A.L."/>
            <person name="Halter G.M."/>
            <person name="Han M.V."/>
            <person name="Heger A."/>
            <person name="Hillier L."/>
            <person name="Hinrichs A.S."/>
            <person name="Holmes I."/>
            <person name="Hoskins R.A."/>
            <person name="Hubisz M.J."/>
            <person name="Hultmark D."/>
            <person name="Huntley M.A."/>
            <person name="Jaffe D.B."/>
            <person name="Jagadeeshan S."/>
            <person name="Jeck W.R."/>
            <person name="Johnson J."/>
            <person name="Jones C.D."/>
            <person name="Jordan W.C."/>
            <person name="Karpen G.H."/>
            <person name="Kataoka E."/>
            <person name="Keightley P.D."/>
            <person name="Kheradpour P."/>
            <person name="Kirkness E.F."/>
            <person name="Koerich L.B."/>
            <person name="Kristiansen K."/>
            <person name="Kudrna D."/>
            <person name="Kulathinal R.J."/>
            <person name="Kumar S."/>
            <person name="Kwok R."/>
            <person name="Lander E."/>
            <person name="Langley C.H."/>
            <person name="Lapoint R."/>
            <person name="Lazzaro B.P."/>
            <person name="Lee S.J."/>
            <person name="Levesque L."/>
            <person name="Li R."/>
            <person name="Lin C.F."/>
            <person name="Lin M.F."/>
            <person name="Lindblad-Toh K."/>
            <person name="Llopart A."/>
            <person name="Long M."/>
            <person name="Low L."/>
            <person name="Lozovsky E."/>
            <person name="Lu J."/>
            <person name="Luo M."/>
            <person name="Machado C.A."/>
            <person name="Makalowski W."/>
            <person name="Marzo M."/>
            <person name="Matsuda M."/>
            <person name="Matzkin L."/>
            <person name="McAllister B."/>
            <person name="McBride C.S."/>
            <person name="McKernan B."/>
            <person name="McKernan K."/>
            <person name="Mendez-Lago M."/>
            <person name="Minx P."/>
            <person name="Mollenhauer M.U."/>
            <person name="Montooth K."/>
            <person name="Mount S.M."/>
            <person name="Mu X."/>
            <person name="Myers E."/>
            <person name="Negre B."/>
            <person name="Newfeld S."/>
            <person name="Nielsen R."/>
            <person name="Noor M.A."/>
            <person name="O'Grady P."/>
            <person name="Pachter L."/>
            <person name="Papaceit M."/>
            <person name="Parisi M.J."/>
            <person name="Parisi M."/>
            <person name="Parts L."/>
            <person name="Pedersen J.S."/>
            <person name="Pesole G."/>
            <person name="Phillippy A.M."/>
            <person name="Ponting C.P."/>
            <person name="Pop M."/>
            <person name="Porcelli D."/>
            <person name="Powell J.R."/>
            <person name="Prohaska S."/>
            <person name="Pruitt K."/>
            <person name="Puig M."/>
            <person name="Quesneville H."/>
            <person name="Ram K.R."/>
            <person name="Rand D."/>
            <person name="Rasmussen M.D."/>
            <person name="Reed L.K."/>
            <person name="Reenan R."/>
            <person name="Reily A."/>
            <person name="Remington K.A."/>
            <person name="Rieger T.T."/>
            <person name="Ritchie M.G."/>
            <person name="Robin C."/>
            <person name="Rogers Y.H."/>
            <person name="Rohde C."/>
            <person name="Rozas J."/>
            <person name="Rubenfield M.J."/>
            <person name="Ruiz A."/>
            <person name="Russo S."/>
            <person name="Salzberg S.L."/>
            <person name="Sanchez-Gracia A."/>
            <person name="Saranga D.J."/>
            <person name="Sato H."/>
            <person name="Schaeffer S.W."/>
            <person name="Schatz M.C."/>
            <person name="Schlenke T."/>
            <person name="Schwartz R."/>
            <person name="Segarra C."/>
            <person name="Singh R.S."/>
            <person name="Sirot L."/>
            <person name="Sirota M."/>
            <person name="Sisneros N.B."/>
            <person name="Smith C.D."/>
            <person name="Smith T.F."/>
            <person name="Spieth J."/>
            <person name="Stage D.E."/>
            <person name="Stark A."/>
            <person name="Stephan W."/>
            <person name="Strausberg R.L."/>
            <person name="Strempel S."/>
            <person name="Sturgill D."/>
            <person name="Sutton G."/>
            <person name="Sutton G.G."/>
            <person name="Tao W."/>
            <person name="Teichmann S."/>
            <person name="Tobari Y.N."/>
            <person name="Tomimura Y."/>
            <person name="Tsolas J.M."/>
            <person name="Valente V.L."/>
            <person name="Venter E."/>
            <person name="Venter J.C."/>
            <person name="Vicario S."/>
            <person name="Vieira F.G."/>
            <person name="Vilella A.J."/>
            <person name="Villasante A."/>
            <person name="Walenz B."/>
            <person name="Wang J."/>
            <person name="Wasserman M."/>
            <person name="Watts T."/>
            <person name="Wilson D."/>
            <person name="Wilson R.K."/>
            <person name="Wing R.A."/>
            <person name="Wolfner M.F."/>
            <person name="Wong A."/>
            <person name="Wong G.K."/>
            <person name="Wu C.I."/>
            <person name="Wu G."/>
            <person name="Yamamoto D."/>
            <person name="Yang H.P."/>
            <person name="Yang S.P."/>
            <person name="Yorke J.A."/>
            <person name="Yoshida K."/>
            <person name="Zdobnov E."/>
            <person name="Zhang P."/>
            <person name="Zhang Y."/>
            <person name="Zimin A.V."/>
            <person name="Baldwin J."/>
            <person name="Abdouelleil A."/>
            <person name="Abdulkadir J."/>
            <person name="Abebe A."/>
            <person name="Abera B."/>
            <person name="Abreu J."/>
            <person name="Acer S.C."/>
            <person name="Aftuck L."/>
            <person name="Alexander A."/>
            <person name="An P."/>
            <person name="Anderson E."/>
            <person name="Anderson S."/>
            <person name="Arachi H."/>
            <person name="Azer M."/>
            <person name="Bachantsang P."/>
            <person name="Barry A."/>
            <person name="Bayul T."/>
            <person name="Berlin A."/>
            <person name="Bessette D."/>
            <person name="Bloom T."/>
            <person name="Blye J."/>
            <person name="Boguslavskiy L."/>
            <person name="Bonnet C."/>
            <person name="Boukhgalter B."/>
            <person name="Bourzgui I."/>
            <person name="Brown A."/>
            <person name="Cahill P."/>
            <person name="Channer S."/>
            <person name="Cheshatsang Y."/>
            <person name="Chuda L."/>
            <person name="Citroen M."/>
            <person name="Collymore A."/>
            <person name="Cooke P."/>
            <person name="Costello M."/>
            <person name="D'Aco K."/>
            <person name="Daza R."/>
            <person name="De Haan G."/>
            <person name="DeGray S."/>
            <person name="DeMaso C."/>
            <person name="Dhargay N."/>
            <person name="Dooley K."/>
            <person name="Dooley E."/>
            <person name="Doricent M."/>
            <person name="Dorje P."/>
            <person name="Dorjee K."/>
            <person name="Dupes A."/>
            <person name="Elong R."/>
            <person name="Falk J."/>
            <person name="Farina A."/>
            <person name="Faro S."/>
            <person name="Ferguson D."/>
            <person name="Fisher S."/>
            <person name="Foley C.D."/>
            <person name="Franke A."/>
            <person name="Friedrich D."/>
            <person name="Gadbois L."/>
            <person name="Gearin G."/>
            <person name="Gearin C.R."/>
            <person name="Giannoukos G."/>
            <person name="Goode T."/>
            <person name="Graham J."/>
            <person name="Grandbois E."/>
            <person name="Grewal S."/>
            <person name="Gyaltsen K."/>
            <person name="Hafez N."/>
            <person name="Hagos B."/>
            <person name="Hall J."/>
            <person name="Henson C."/>
            <person name="Hollinger A."/>
            <person name="Honan T."/>
            <person name="Huard M.D."/>
            <person name="Hughes L."/>
            <person name="Hurhula B."/>
            <person name="Husby M.E."/>
            <person name="Kamat A."/>
            <person name="Kanga B."/>
            <person name="Kashin S."/>
            <person name="Khazanovich D."/>
            <person name="Kisner P."/>
            <person name="Lance K."/>
            <person name="Lara M."/>
            <person name="Lee W."/>
            <person name="Lennon N."/>
            <person name="Letendre F."/>
            <person name="LeVine R."/>
            <person name="Lipovsky A."/>
            <person name="Liu X."/>
            <person name="Liu J."/>
            <person name="Liu S."/>
            <person name="Lokyitsang T."/>
            <person name="Lokyitsang Y."/>
            <person name="Lubonja R."/>
            <person name="Lui A."/>
            <person name="MacDonald P."/>
            <person name="Magnisalis V."/>
            <person name="Maru K."/>
            <person name="Matthews C."/>
            <person name="McCusker W."/>
            <person name="McDonough S."/>
            <person name="Mehta T."/>
            <person name="Meldrim J."/>
            <person name="Meneus L."/>
            <person name="Mihai O."/>
            <person name="Mihalev A."/>
            <person name="Mihova T."/>
            <person name="Mittelman R."/>
            <person name="Mlenga V."/>
            <person name="Montmayeur A."/>
            <person name="Mulrain L."/>
            <person name="Navidi A."/>
            <person name="Naylor J."/>
            <person name="Negash T."/>
            <person name="Nguyen T."/>
            <person name="Nguyen N."/>
            <person name="Nicol R."/>
            <person name="Norbu C."/>
            <person name="Norbu N."/>
            <person name="Novod N."/>
            <person name="O'Neill B."/>
            <person name="Osman S."/>
            <person name="Markiewicz E."/>
            <person name="Oyono O.L."/>
            <person name="Patti C."/>
            <person name="Phunkhang P."/>
            <person name="Pierre F."/>
            <person name="Priest M."/>
            <person name="Raghuraman S."/>
            <person name="Rege F."/>
            <person name="Reyes R."/>
            <person name="Rise C."/>
            <person name="Rogov P."/>
            <person name="Ross K."/>
            <person name="Ryan E."/>
            <person name="Settipalli S."/>
            <person name="Shea T."/>
            <person name="Sherpa N."/>
            <person name="Shi L."/>
            <person name="Shih D."/>
            <person name="Sparrow T."/>
            <person name="Spaulding J."/>
            <person name="Stalker J."/>
            <person name="Stange-Thomann N."/>
            <person name="Stavropoulos S."/>
            <person name="Stone C."/>
            <person name="Strader C."/>
            <person name="Tesfaye S."/>
            <person name="Thomson T."/>
            <person name="Thoulutsang Y."/>
            <person name="Thoulutsang D."/>
            <person name="Topham K."/>
            <person name="Topping I."/>
            <person name="Tsamla T."/>
            <person name="Vassiliev H."/>
            <person name="Vo A."/>
            <person name="Wangchuk T."/>
            <person name="Wangdi T."/>
            <person name="Weiand M."/>
            <person name="Wilkinson J."/>
            <person name="Wilson A."/>
            <person name="Yadav S."/>
            <person name="Young G."/>
            <person name="Yu Q."/>
            <person name="Zembek L."/>
            <person name="Zhong D."/>
            <person name="Zimmer A."/>
            <person name="Zwirko Z."/>
            <person name="Jaffe D.B."/>
            <person name="Alvarez P."/>
            <person name="Brockman W."/>
            <person name="Butler J."/>
            <person name="Chin C."/>
            <person name="Gnerre S."/>
            <person name="Grabherr M."/>
            <person name="Kleber M."/>
            <person name="Mauceli E."/>
            <person name="MacCallum I."/>
        </authorList>
    </citation>
    <scope>NUCLEOTIDE SEQUENCE [LARGE SCALE GENOMIC DNA]</scope>
    <source>
        <strain evidence="3">Tai18E2 / Tucson 14021-0261.01</strain>
    </source>
</reference>
<proteinExistence type="predicted"/>
<name>B4PYC6_DROYA</name>
<dbReference type="EMBL" id="CM000162">
    <property type="protein sequence ID" value="EDX01988.1"/>
    <property type="molecule type" value="Genomic_DNA"/>
</dbReference>
<dbReference type="OrthoDB" id="7869303at2759"/>
<dbReference type="PhylomeDB" id="B4PYC6"/>
<dbReference type="KEGG" id="dya:Dyak_GE15923"/>
<evidence type="ECO:0000313" key="2">
    <source>
        <dbReference type="EMBL" id="EDX01988.1"/>
    </source>
</evidence>
<dbReference type="Proteomes" id="UP000002282">
    <property type="component" value="Chromosome X"/>
</dbReference>
<accession>B4PYC6</accession>
<protein>
    <submittedName>
        <fullName evidence="2">Uncharacterized protein</fullName>
    </submittedName>
</protein>
<feature type="compositionally biased region" description="Basic and acidic residues" evidence="1">
    <location>
        <begin position="62"/>
        <end position="78"/>
    </location>
</feature>
<evidence type="ECO:0000256" key="1">
    <source>
        <dbReference type="SAM" id="MobiDB-lite"/>
    </source>
</evidence>
<sequence length="205" mass="23142">MLKYLAGIFTNPRNDYANGRFSMPHPRKPAIRRSSQLGPRLPQVKISTRSIINGGRLGNGRLKLENREARRRREENPHLPRPHSRSSQKINTGLDPISYIVNVADSASSHDEEESVPQFTNAAIKLKAPRHRKQDYGHVIPPPVTRVPSWSGPLNANPFNNLDDQTNRKLDSIAEDADSVGWDAIFLPDEFWSATSDSEVNIKYE</sequence>
<feature type="region of interest" description="Disordered" evidence="1">
    <location>
        <begin position="53"/>
        <end position="91"/>
    </location>
</feature>
<dbReference type="OMA" id="KPRNDYV"/>
<reference evidence="2 3" key="2">
    <citation type="journal article" date="2007" name="PLoS Biol.">
        <title>Principles of genome evolution in the Drosophila melanogaster species group.</title>
        <authorList>
            <person name="Ranz J.M."/>
            <person name="Maurin D."/>
            <person name="Chan Y.S."/>
            <person name="von Grotthuss M."/>
            <person name="Hillier L.W."/>
            <person name="Roote J."/>
            <person name="Ashburner M."/>
            <person name="Bergman C.M."/>
        </authorList>
    </citation>
    <scope>NUCLEOTIDE SEQUENCE [LARGE SCALE GENOMIC DNA]</scope>
    <source>
        <strain evidence="3">Tai18E2 / Tucson 14021-0261.01</strain>
    </source>
</reference>
<keyword evidence="3" id="KW-1185">Reference proteome</keyword>
<dbReference type="HOGENOM" id="CLU_1350161_0_0_1"/>
<gene>
    <name evidence="2" type="primary">Dyak\GE15923</name>
    <name evidence="2" type="synonym">dyak_GLEANR_17392</name>
    <name evidence="2" type="synonym">GE15923</name>
    <name evidence="2" type="ORF">Dyak_GE15923</name>
</gene>